<reference evidence="2 3" key="1">
    <citation type="submission" date="2018-11" db="EMBL/GenBank/DDBJ databases">
        <title>Genomic Encyclopedia of Type Strains, Phase IV (KMG-IV): sequencing the most valuable type-strain genomes for metagenomic binning, comparative biology and taxonomic classification.</title>
        <authorList>
            <person name="Goeker M."/>
        </authorList>
    </citation>
    <scope>NUCLEOTIDE SEQUENCE [LARGE SCALE GENOMIC DNA]</scope>
    <source>
        <strain evidence="2 3">DSM 5900</strain>
    </source>
</reference>
<feature type="chain" id="PRO_5018072818" evidence="1">
    <location>
        <begin position="28"/>
        <end position="302"/>
    </location>
</feature>
<dbReference type="AlphaFoldDB" id="A0A3N1MM14"/>
<dbReference type="OrthoDB" id="9784036at2"/>
<dbReference type="PANTHER" id="PTHR48098:SF1">
    <property type="entry name" value="DIACYLGLYCEROL ACYLTRANSFERASE_MYCOLYLTRANSFERASE AG85A"/>
    <property type="match status" value="1"/>
</dbReference>
<dbReference type="InterPro" id="IPR029058">
    <property type="entry name" value="AB_hydrolase_fold"/>
</dbReference>
<keyword evidence="3" id="KW-1185">Reference proteome</keyword>
<sequence>MRWAGRLAAGALASLALLLQPARPASADPGMAGRVVTDLSMPSPRLGRSIPYNLYLPAGTGPWPVLYLLHGLGGNQGDWIGVGRLAATMDQEIAAGRVARLAVVMPMGGDSWYVDDPAGAGPVHAAFATDLVDGVERRHPVGGCRLARAVGGLSMGGYGALLLAFAHPDRYAAAVSLSGSLFPPMPDDPAARAARNVRMYGSVFGQPFDWQRYNRWNLFLMAPALGASPTPPRLWLQAGDQDFPAILDGTVQLHQALRRLGIGSTLRVDDGRHDWPSWASHVVPALRWLSGQVQADCAVPTR</sequence>
<evidence type="ECO:0000313" key="3">
    <source>
        <dbReference type="Proteomes" id="UP000278222"/>
    </source>
</evidence>
<evidence type="ECO:0000313" key="2">
    <source>
        <dbReference type="EMBL" id="ROQ02036.1"/>
    </source>
</evidence>
<dbReference type="Proteomes" id="UP000278222">
    <property type="component" value="Unassembled WGS sequence"/>
</dbReference>
<organism evidence="2 3">
    <name type="scientific">Stella humosa</name>
    <dbReference type="NCBI Taxonomy" id="94"/>
    <lineage>
        <taxon>Bacteria</taxon>
        <taxon>Pseudomonadati</taxon>
        <taxon>Pseudomonadota</taxon>
        <taxon>Alphaproteobacteria</taxon>
        <taxon>Rhodospirillales</taxon>
        <taxon>Stellaceae</taxon>
        <taxon>Stella</taxon>
    </lineage>
</organism>
<dbReference type="EMBL" id="RJKX01000011">
    <property type="protein sequence ID" value="ROQ02036.1"/>
    <property type="molecule type" value="Genomic_DNA"/>
</dbReference>
<name>A0A3N1MM14_9PROT</name>
<proteinExistence type="predicted"/>
<dbReference type="PANTHER" id="PTHR48098">
    <property type="entry name" value="ENTEROCHELIN ESTERASE-RELATED"/>
    <property type="match status" value="1"/>
</dbReference>
<protein>
    <submittedName>
        <fullName evidence="2">Enterochelin esterase family protein</fullName>
    </submittedName>
</protein>
<keyword evidence="1" id="KW-0732">Signal</keyword>
<feature type="signal peptide" evidence="1">
    <location>
        <begin position="1"/>
        <end position="27"/>
    </location>
</feature>
<dbReference type="InterPro" id="IPR000801">
    <property type="entry name" value="Esterase-like"/>
</dbReference>
<dbReference type="GO" id="GO:0016747">
    <property type="term" value="F:acyltransferase activity, transferring groups other than amino-acyl groups"/>
    <property type="evidence" value="ECO:0007669"/>
    <property type="project" value="TreeGrafter"/>
</dbReference>
<dbReference type="Gene3D" id="3.40.50.1820">
    <property type="entry name" value="alpha/beta hydrolase"/>
    <property type="match status" value="1"/>
</dbReference>
<comment type="caution">
    <text evidence="2">The sequence shown here is derived from an EMBL/GenBank/DDBJ whole genome shotgun (WGS) entry which is preliminary data.</text>
</comment>
<dbReference type="Pfam" id="PF00756">
    <property type="entry name" value="Esterase"/>
    <property type="match status" value="1"/>
</dbReference>
<dbReference type="SUPFAM" id="SSF53474">
    <property type="entry name" value="alpha/beta-Hydrolases"/>
    <property type="match status" value="1"/>
</dbReference>
<dbReference type="InterPro" id="IPR050583">
    <property type="entry name" value="Mycobacterial_A85_antigen"/>
</dbReference>
<dbReference type="RefSeq" id="WP_123688737.1">
    <property type="nucleotide sequence ID" value="NZ_AP019700.1"/>
</dbReference>
<gene>
    <name evidence="2" type="ORF">EDC65_1224</name>
</gene>
<accession>A0A3N1MM14</accession>
<evidence type="ECO:0000256" key="1">
    <source>
        <dbReference type="SAM" id="SignalP"/>
    </source>
</evidence>